<name>A0A1I6B512_9GAMM</name>
<dbReference type="AlphaFoldDB" id="A0A1I6B512"/>
<dbReference type="Proteomes" id="UP000242815">
    <property type="component" value="Unassembled WGS sequence"/>
</dbReference>
<reference evidence="1 2" key="1">
    <citation type="submission" date="2016-10" db="EMBL/GenBank/DDBJ databases">
        <authorList>
            <person name="de Groot N.N."/>
        </authorList>
    </citation>
    <scope>NUCLEOTIDE SEQUENCE [LARGE SCALE GENOMIC DNA]</scope>
    <source>
        <strain evidence="1 2">JCM 18415</strain>
    </source>
</reference>
<dbReference type="OrthoDB" id="6883295at2"/>
<dbReference type="RefSeq" id="WP_090537997.1">
    <property type="nucleotide sequence ID" value="NZ_FOYD01000003.1"/>
</dbReference>
<gene>
    <name evidence="1" type="ORF">SAMN05216578_103138</name>
</gene>
<accession>A0A1I6B512</accession>
<protein>
    <submittedName>
        <fullName evidence="1">Uncharacterized protein</fullName>
    </submittedName>
</protein>
<organism evidence="1 2">
    <name type="scientific">Halopseudomonas formosensis</name>
    <dbReference type="NCBI Taxonomy" id="1002526"/>
    <lineage>
        <taxon>Bacteria</taxon>
        <taxon>Pseudomonadati</taxon>
        <taxon>Pseudomonadota</taxon>
        <taxon>Gammaproteobacteria</taxon>
        <taxon>Pseudomonadales</taxon>
        <taxon>Pseudomonadaceae</taxon>
        <taxon>Halopseudomonas</taxon>
    </lineage>
</organism>
<evidence type="ECO:0000313" key="2">
    <source>
        <dbReference type="Proteomes" id="UP000242815"/>
    </source>
</evidence>
<sequence>MTSMTAVTDQHRQQYSEVLLARAAPLFERTALAAGEAGLHARVHVQGTPPELCLQVSRDADSRSSHYLIRLDSDGRVLHQLLLVPEGSCRRLSAGLESINSMVLDTQLDDLFREAFQLSLPELRERHPEGFW</sequence>
<dbReference type="EMBL" id="FOYD01000003">
    <property type="protein sequence ID" value="SFQ75999.1"/>
    <property type="molecule type" value="Genomic_DNA"/>
</dbReference>
<evidence type="ECO:0000313" key="1">
    <source>
        <dbReference type="EMBL" id="SFQ75999.1"/>
    </source>
</evidence>
<proteinExistence type="predicted"/>